<feature type="compositionally biased region" description="Low complexity" evidence="3">
    <location>
        <begin position="115"/>
        <end position="128"/>
    </location>
</feature>
<organism evidence="4 5">
    <name type="scientific">Terfezia boudieri ATCC MYA-4762</name>
    <dbReference type="NCBI Taxonomy" id="1051890"/>
    <lineage>
        <taxon>Eukaryota</taxon>
        <taxon>Fungi</taxon>
        <taxon>Dikarya</taxon>
        <taxon>Ascomycota</taxon>
        <taxon>Pezizomycotina</taxon>
        <taxon>Pezizomycetes</taxon>
        <taxon>Pezizales</taxon>
        <taxon>Pezizaceae</taxon>
        <taxon>Terfezia</taxon>
    </lineage>
</organism>
<feature type="compositionally biased region" description="Polar residues" evidence="3">
    <location>
        <begin position="181"/>
        <end position="199"/>
    </location>
</feature>
<feature type="compositionally biased region" description="Basic and acidic residues" evidence="3">
    <location>
        <begin position="265"/>
        <end position="283"/>
    </location>
</feature>
<feature type="compositionally biased region" description="Polar residues" evidence="3">
    <location>
        <begin position="105"/>
        <end position="114"/>
    </location>
</feature>
<evidence type="ECO:0000313" key="5">
    <source>
        <dbReference type="Proteomes" id="UP000267821"/>
    </source>
</evidence>
<gene>
    <name evidence="4" type="ORF">L211DRAFT_848566</name>
</gene>
<reference evidence="4 5" key="1">
    <citation type="journal article" date="2018" name="Nat. Ecol. Evol.">
        <title>Pezizomycetes genomes reveal the molecular basis of ectomycorrhizal truffle lifestyle.</title>
        <authorList>
            <person name="Murat C."/>
            <person name="Payen T."/>
            <person name="Noel B."/>
            <person name="Kuo A."/>
            <person name="Morin E."/>
            <person name="Chen J."/>
            <person name="Kohler A."/>
            <person name="Krizsan K."/>
            <person name="Balestrini R."/>
            <person name="Da Silva C."/>
            <person name="Montanini B."/>
            <person name="Hainaut M."/>
            <person name="Levati E."/>
            <person name="Barry K.W."/>
            <person name="Belfiori B."/>
            <person name="Cichocki N."/>
            <person name="Clum A."/>
            <person name="Dockter R.B."/>
            <person name="Fauchery L."/>
            <person name="Guy J."/>
            <person name="Iotti M."/>
            <person name="Le Tacon F."/>
            <person name="Lindquist E.A."/>
            <person name="Lipzen A."/>
            <person name="Malagnac F."/>
            <person name="Mello A."/>
            <person name="Molinier V."/>
            <person name="Miyauchi S."/>
            <person name="Poulain J."/>
            <person name="Riccioni C."/>
            <person name="Rubini A."/>
            <person name="Sitrit Y."/>
            <person name="Splivallo R."/>
            <person name="Traeger S."/>
            <person name="Wang M."/>
            <person name="Zifcakova L."/>
            <person name="Wipf D."/>
            <person name="Zambonelli A."/>
            <person name="Paolocci F."/>
            <person name="Nowrousian M."/>
            <person name="Ottonello S."/>
            <person name="Baldrian P."/>
            <person name="Spatafora J.W."/>
            <person name="Henrissat B."/>
            <person name="Nagy L.G."/>
            <person name="Aury J.M."/>
            <person name="Wincker P."/>
            <person name="Grigoriev I.V."/>
            <person name="Bonfante P."/>
            <person name="Martin F.M."/>
        </authorList>
    </citation>
    <scope>NUCLEOTIDE SEQUENCE [LARGE SCALE GENOMIC DNA]</scope>
    <source>
        <strain evidence="4 5">ATCC MYA-4762</strain>
    </source>
</reference>
<feature type="region of interest" description="Disordered" evidence="3">
    <location>
        <begin position="41"/>
        <end position="328"/>
    </location>
</feature>
<dbReference type="InterPro" id="IPR013256">
    <property type="entry name" value="Chromatin_SPT2"/>
</dbReference>
<feature type="compositionally biased region" description="Basic and acidic residues" evidence="3">
    <location>
        <begin position="291"/>
        <end position="304"/>
    </location>
</feature>
<evidence type="ECO:0000256" key="2">
    <source>
        <dbReference type="ARBA" id="ARBA00023054"/>
    </source>
</evidence>
<dbReference type="SMART" id="SM00784">
    <property type="entry name" value="SPT2"/>
    <property type="match status" value="1"/>
</dbReference>
<dbReference type="Pfam" id="PF08243">
    <property type="entry name" value="SPT2"/>
    <property type="match status" value="1"/>
</dbReference>
<proteinExistence type="inferred from homology"/>
<keyword evidence="5" id="KW-1185">Reference proteome</keyword>
<keyword evidence="2" id="KW-0175">Coiled coil</keyword>
<dbReference type="EMBL" id="ML121540">
    <property type="protein sequence ID" value="RPB24733.1"/>
    <property type="molecule type" value="Genomic_DNA"/>
</dbReference>
<sequence length="358" mass="37885">MVFNSADSQLVVNYHSQCFKVAWEGCSFMSRMTNRAIAPAVPSRAVPKPATSAASKPPAYPATKPAATSKQSTSPPADAKPNGASAVNNNTNGLKRKAEEDISTPAKTQETGKFSSASKPATAAPAESVKAPKKGSYMELLQRAKTQPKVPAGAIVNKPKVPVEPMKKKWQRQLEKERAAKTSSAAGRNSKSPTTTSSGEKAGAKAVDKGPLAKKPVVDAAAGPSKKGATTAPDRKSTTPVAGAASSSKLKPATVDSKVKTSATIRERDRSPLSRRGSREDGPPRGARASIYDRPKPSTGKREDSDSDSDMEATGIDILEEEEISAKRARLEDIEQERLEKRLAAEKAAKRKAMVGRK</sequence>
<evidence type="ECO:0000313" key="4">
    <source>
        <dbReference type="EMBL" id="RPB24733.1"/>
    </source>
</evidence>
<accession>A0A3N4LP99</accession>
<dbReference type="OrthoDB" id="5407756at2759"/>
<comment type="similarity">
    <text evidence="1">Belongs to the SPT2 family.</text>
</comment>
<name>A0A3N4LP99_9PEZI</name>
<dbReference type="AlphaFoldDB" id="A0A3N4LP99"/>
<dbReference type="InParanoid" id="A0A3N4LP99"/>
<dbReference type="STRING" id="1051890.A0A3N4LP99"/>
<evidence type="ECO:0000256" key="3">
    <source>
        <dbReference type="SAM" id="MobiDB-lite"/>
    </source>
</evidence>
<dbReference type="Proteomes" id="UP000267821">
    <property type="component" value="Unassembled WGS sequence"/>
</dbReference>
<feature type="compositionally biased region" description="Low complexity" evidence="3">
    <location>
        <begin position="47"/>
        <end position="70"/>
    </location>
</feature>
<protein>
    <submittedName>
        <fullName evidence="4">Uncharacterized protein</fullName>
    </submittedName>
</protein>
<evidence type="ECO:0000256" key="1">
    <source>
        <dbReference type="ARBA" id="ARBA00006461"/>
    </source>
</evidence>